<protein>
    <recommendedName>
        <fullName evidence="2">non-specific serine/threonine protein kinase</fullName>
        <ecNumber evidence="2">2.7.11.1</ecNumber>
    </recommendedName>
</protein>
<dbReference type="Gene3D" id="2.130.10.30">
    <property type="entry name" value="Regulator of chromosome condensation 1/beta-lactamase-inhibitor protein II"/>
    <property type="match status" value="1"/>
</dbReference>
<evidence type="ECO:0000256" key="11">
    <source>
        <dbReference type="ARBA" id="ARBA00048679"/>
    </source>
</evidence>
<dbReference type="InterPro" id="IPR009091">
    <property type="entry name" value="RCC1/BLIP-II"/>
</dbReference>
<feature type="transmembrane region" description="Helical" evidence="12">
    <location>
        <begin position="371"/>
        <end position="393"/>
    </location>
</feature>
<keyword evidence="4 13" id="KW-0732">Signal</keyword>
<evidence type="ECO:0000256" key="3">
    <source>
        <dbReference type="ARBA" id="ARBA00022692"/>
    </source>
</evidence>
<keyword evidence="9" id="KW-0325">Glycoprotein</keyword>
<dbReference type="EC" id="2.7.11.1" evidence="2"/>
<feature type="signal peptide" evidence="13">
    <location>
        <begin position="1"/>
        <end position="23"/>
    </location>
</feature>
<organism evidence="14 15">
    <name type="scientific">Rhynchospora tenuis</name>
    <dbReference type="NCBI Taxonomy" id="198213"/>
    <lineage>
        <taxon>Eukaryota</taxon>
        <taxon>Viridiplantae</taxon>
        <taxon>Streptophyta</taxon>
        <taxon>Embryophyta</taxon>
        <taxon>Tracheophyta</taxon>
        <taxon>Spermatophyta</taxon>
        <taxon>Magnoliopsida</taxon>
        <taxon>Liliopsida</taxon>
        <taxon>Poales</taxon>
        <taxon>Cyperaceae</taxon>
        <taxon>Cyperoideae</taxon>
        <taxon>Rhynchosporeae</taxon>
        <taxon>Rhynchospora</taxon>
    </lineage>
</organism>
<keyword evidence="7" id="KW-1015">Disulfide bond</keyword>
<reference evidence="14 15" key="1">
    <citation type="journal article" date="2022" name="Cell">
        <title>Repeat-based holocentromeres influence genome architecture and karyotype evolution.</title>
        <authorList>
            <person name="Hofstatter P.G."/>
            <person name="Thangavel G."/>
            <person name="Lux T."/>
            <person name="Neumann P."/>
            <person name="Vondrak T."/>
            <person name="Novak P."/>
            <person name="Zhang M."/>
            <person name="Costa L."/>
            <person name="Castellani M."/>
            <person name="Scott A."/>
            <person name="Toegelov H."/>
            <person name="Fuchs J."/>
            <person name="Mata-Sucre Y."/>
            <person name="Dias Y."/>
            <person name="Vanzela A.L.L."/>
            <person name="Huettel B."/>
            <person name="Almeida C.C.S."/>
            <person name="Simkova H."/>
            <person name="Souza G."/>
            <person name="Pedrosa-Harand A."/>
            <person name="Macas J."/>
            <person name="Mayer K.F.X."/>
            <person name="Houben A."/>
            <person name="Marques A."/>
        </authorList>
    </citation>
    <scope>NUCLEOTIDE SEQUENCE [LARGE SCALE GENOMIC DNA]</scope>
    <source>
        <strain evidence="14">RhyTen1mFocal</strain>
    </source>
</reference>
<dbReference type="GO" id="GO:0016020">
    <property type="term" value="C:membrane"/>
    <property type="evidence" value="ECO:0007669"/>
    <property type="project" value="UniProtKB-SubCell"/>
</dbReference>
<comment type="catalytic activity">
    <reaction evidence="11">
        <text>L-seryl-[protein] + ATP = O-phospho-L-seryl-[protein] + ADP + H(+)</text>
        <dbReference type="Rhea" id="RHEA:17989"/>
        <dbReference type="Rhea" id="RHEA-COMP:9863"/>
        <dbReference type="Rhea" id="RHEA-COMP:11604"/>
        <dbReference type="ChEBI" id="CHEBI:15378"/>
        <dbReference type="ChEBI" id="CHEBI:29999"/>
        <dbReference type="ChEBI" id="CHEBI:30616"/>
        <dbReference type="ChEBI" id="CHEBI:83421"/>
        <dbReference type="ChEBI" id="CHEBI:456216"/>
        <dbReference type="EC" id="2.7.11.1"/>
    </reaction>
</comment>
<feature type="chain" id="PRO_5042276165" description="non-specific serine/threonine protein kinase" evidence="13">
    <location>
        <begin position="24"/>
        <end position="400"/>
    </location>
</feature>
<evidence type="ECO:0000256" key="6">
    <source>
        <dbReference type="ARBA" id="ARBA00023136"/>
    </source>
</evidence>
<keyword evidence="6 12" id="KW-0472">Membrane</keyword>
<dbReference type="EMBL" id="JAMRDG010000002">
    <property type="protein sequence ID" value="KAJ3688131.1"/>
    <property type="molecule type" value="Genomic_DNA"/>
</dbReference>
<keyword evidence="3 12" id="KW-0812">Transmembrane</keyword>
<evidence type="ECO:0000256" key="8">
    <source>
        <dbReference type="ARBA" id="ARBA00023170"/>
    </source>
</evidence>
<dbReference type="Pfam" id="PF13540">
    <property type="entry name" value="RCC1_2"/>
    <property type="match status" value="2"/>
</dbReference>
<dbReference type="SUPFAM" id="SSF50985">
    <property type="entry name" value="RCC1/BLIP-II"/>
    <property type="match status" value="1"/>
</dbReference>
<name>A0AAD5Z751_9POAL</name>
<dbReference type="Proteomes" id="UP001210211">
    <property type="component" value="Unassembled WGS sequence"/>
</dbReference>
<accession>A0AAD5Z751</accession>
<sequence>MSIMLGLFTTLAVLPFLFFSTDAVGSVGTLAISLGTSTVCGISAYTFPRTIYCTNISESVPTSPYQIYPNVSFDFLSASTAFLCGLKSSKRVIFCWNGNPVKTKQVYRGPWVLSDISVGENHVSAIDQSANEIRWWSKAGLFPSSVLGNYSSLTSGNNFTCAITSNGKVTCWGPLSSAMQYSFSKYSMTTIVAGDSHMCGLDTSGFVICKGSNNLGQSYSPPGLPYDYTRFAMGSSHTCAIKQPKATAVCWGGSNGTHFYTPLNDTSFEFLVAAGNITCGLASAEHSILCWGSDWRTVSVRTLSLPKILPGICVAEGSGECKCGFLPNSGNLCAGVGVICQQCDSLWIQQLLHPELFPLPSESKRWKVEDVVGLVCLFVGACGITFSLSLILCRKEDVRK</sequence>
<proteinExistence type="predicted"/>
<evidence type="ECO:0000313" key="14">
    <source>
        <dbReference type="EMBL" id="KAJ3688131.1"/>
    </source>
</evidence>
<dbReference type="AlphaFoldDB" id="A0AAD5Z751"/>
<evidence type="ECO:0000256" key="4">
    <source>
        <dbReference type="ARBA" id="ARBA00022729"/>
    </source>
</evidence>
<evidence type="ECO:0000256" key="13">
    <source>
        <dbReference type="SAM" id="SignalP"/>
    </source>
</evidence>
<keyword evidence="8" id="KW-0675">Receptor</keyword>
<evidence type="ECO:0000256" key="12">
    <source>
        <dbReference type="SAM" id="Phobius"/>
    </source>
</evidence>
<dbReference type="GO" id="GO:0004674">
    <property type="term" value="F:protein serine/threonine kinase activity"/>
    <property type="evidence" value="ECO:0007669"/>
    <property type="project" value="UniProtKB-KW"/>
</dbReference>
<evidence type="ECO:0000313" key="15">
    <source>
        <dbReference type="Proteomes" id="UP001210211"/>
    </source>
</evidence>
<evidence type="ECO:0000256" key="10">
    <source>
        <dbReference type="ARBA" id="ARBA00047899"/>
    </source>
</evidence>
<evidence type="ECO:0000256" key="1">
    <source>
        <dbReference type="ARBA" id="ARBA00004479"/>
    </source>
</evidence>
<comment type="catalytic activity">
    <reaction evidence="10">
        <text>L-threonyl-[protein] + ATP = O-phospho-L-threonyl-[protein] + ADP + H(+)</text>
        <dbReference type="Rhea" id="RHEA:46608"/>
        <dbReference type="Rhea" id="RHEA-COMP:11060"/>
        <dbReference type="Rhea" id="RHEA-COMP:11605"/>
        <dbReference type="ChEBI" id="CHEBI:15378"/>
        <dbReference type="ChEBI" id="CHEBI:30013"/>
        <dbReference type="ChEBI" id="CHEBI:30616"/>
        <dbReference type="ChEBI" id="CHEBI:61977"/>
        <dbReference type="ChEBI" id="CHEBI:456216"/>
        <dbReference type="EC" id="2.7.11.1"/>
    </reaction>
</comment>
<keyword evidence="15" id="KW-1185">Reference proteome</keyword>
<evidence type="ECO:0000256" key="9">
    <source>
        <dbReference type="ARBA" id="ARBA00023180"/>
    </source>
</evidence>
<comment type="subcellular location">
    <subcellularLocation>
        <location evidence="1">Membrane</location>
        <topology evidence="1">Single-pass type I membrane protein</topology>
    </subcellularLocation>
</comment>
<comment type="caution">
    <text evidence="14">The sequence shown here is derived from an EMBL/GenBank/DDBJ whole genome shotgun (WGS) entry which is preliminary data.</text>
</comment>
<dbReference type="PANTHER" id="PTHR47460">
    <property type="entry name" value="SERINE/THREONINE-PROTEIN KINASE-LIKE PROTEIN ACR4"/>
    <property type="match status" value="1"/>
</dbReference>
<evidence type="ECO:0000256" key="5">
    <source>
        <dbReference type="ARBA" id="ARBA00022989"/>
    </source>
</evidence>
<evidence type="ECO:0000256" key="7">
    <source>
        <dbReference type="ARBA" id="ARBA00023157"/>
    </source>
</evidence>
<gene>
    <name evidence="14" type="ORF">LUZ61_017295</name>
</gene>
<evidence type="ECO:0000256" key="2">
    <source>
        <dbReference type="ARBA" id="ARBA00012513"/>
    </source>
</evidence>
<keyword evidence="5 12" id="KW-1133">Transmembrane helix</keyword>
<dbReference type="PANTHER" id="PTHR47460:SF1">
    <property type="entry name" value="SERINE_THREONINE-PROTEIN KINASE-LIKE PROTEIN ACR4"/>
    <property type="match status" value="1"/>
</dbReference>